<evidence type="ECO:0000313" key="1">
    <source>
        <dbReference type="EMBL" id="SEB95465.1"/>
    </source>
</evidence>
<evidence type="ECO:0000313" key="2">
    <source>
        <dbReference type="Proteomes" id="UP000198992"/>
    </source>
</evidence>
<dbReference type="InterPro" id="IPR008593">
    <property type="entry name" value="Dam_MeTrfase"/>
</dbReference>
<sequence>MHSAPLFAGIGGHQTPRRGRTDNWLTPPWLLRMLGGWESFDLDPSAMVDQPWPTARRHYTIADNGLLLPWEGDVWLNPPYLRGLLGRFMARMAAHGRGIALIFARTETSTFFRYVWERATAVLFPRGRIDFCTPDGGTAGDSGAPSVLCAYGDRHAAVLASVDPAFGQFVPLRLPRSVVVLALATTWRDAIADWLRAQRGPVALADIYRAFASHPKAAANPNYQAKIRQVLQLGAGVRVGRGQWSAA</sequence>
<organism evidence="1 2">
    <name type="scientific">Bradyrhizobium erythrophlei</name>
    <dbReference type="NCBI Taxonomy" id="1437360"/>
    <lineage>
        <taxon>Bacteria</taxon>
        <taxon>Pseudomonadati</taxon>
        <taxon>Pseudomonadota</taxon>
        <taxon>Alphaproteobacteria</taxon>
        <taxon>Hyphomicrobiales</taxon>
        <taxon>Nitrobacteraceae</taxon>
        <taxon>Bradyrhizobium</taxon>
    </lineage>
</organism>
<protein>
    <submittedName>
        <fullName evidence="1">DNA N-6-adenine-methyltransferase (Dam)</fullName>
    </submittedName>
</protein>
<dbReference type="GO" id="GO:0009307">
    <property type="term" value="P:DNA restriction-modification system"/>
    <property type="evidence" value="ECO:0007669"/>
    <property type="project" value="InterPro"/>
</dbReference>
<dbReference type="RefSeq" id="WP_092114178.1">
    <property type="nucleotide sequence ID" value="NZ_FNTH01000001.1"/>
</dbReference>
<dbReference type="GO" id="GO:0003677">
    <property type="term" value="F:DNA binding"/>
    <property type="evidence" value="ECO:0007669"/>
    <property type="project" value="InterPro"/>
</dbReference>
<gene>
    <name evidence="1" type="ORF">SAMN05444164_0651</name>
</gene>
<dbReference type="Proteomes" id="UP000198992">
    <property type="component" value="Unassembled WGS sequence"/>
</dbReference>
<dbReference type="GO" id="GO:0009007">
    <property type="term" value="F:site-specific DNA-methyltransferase (adenine-specific) activity"/>
    <property type="evidence" value="ECO:0007669"/>
    <property type="project" value="InterPro"/>
</dbReference>
<dbReference type="GO" id="GO:0032259">
    <property type="term" value="P:methylation"/>
    <property type="evidence" value="ECO:0007669"/>
    <property type="project" value="UniProtKB-KW"/>
</dbReference>
<keyword evidence="1" id="KW-0808">Transferase</keyword>
<keyword evidence="1" id="KW-0489">Methyltransferase</keyword>
<accession>A0A1H4NKN4</accession>
<dbReference type="EMBL" id="FNTH01000001">
    <property type="protein sequence ID" value="SEB95465.1"/>
    <property type="molecule type" value="Genomic_DNA"/>
</dbReference>
<reference evidence="1 2" key="1">
    <citation type="submission" date="2016-10" db="EMBL/GenBank/DDBJ databases">
        <authorList>
            <person name="de Groot N.N."/>
        </authorList>
    </citation>
    <scope>NUCLEOTIDE SEQUENCE [LARGE SCALE GENOMIC DNA]</scope>
    <source>
        <strain evidence="1 2">MT12</strain>
    </source>
</reference>
<name>A0A1H4NKN4_9BRAD</name>
<dbReference type="OrthoDB" id="189843at2"/>
<proteinExistence type="predicted"/>
<dbReference type="Pfam" id="PF05869">
    <property type="entry name" value="Dam"/>
    <property type="match status" value="1"/>
</dbReference>
<dbReference type="AlphaFoldDB" id="A0A1H4NKN4"/>